<dbReference type="Proteomes" id="UP000219338">
    <property type="component" value="Unassembled WGS sequence"/>
</dbReference>
<evidence type="ECO:0000313" key="2">
    <source>
        <dbReference type="Proteomes" id="UP000219338"/>
    </source>
</evidence>
<accession>A0A284S166</accession>
<proteinExistence type="predicted"/>
<evidence type="ECO:0000313" key="1">
    <source>
        <dbReference type="EMBL" id="SJL14706.1"/>
    </source>
</evidence>
<gene>
    <name evidence="1" type="ORF">ARMOST_18172</name>
</gene>
<reference evidence="2" key="1">
    <citation type="journal article" date="2017" name="Nat. Ecol. Evol.">
        <title>Genome expansion and lineage-specific genetic innovations in the forest pathogenic fungi Armillaria.</title>
        <authorList>
            <person name="Sipos G."/>
            <person name="Prasanna A.N."/>
            <person name="Walter M.C."/>
            <person name="O'Connor E."/>
            <person name="Balint B."/>
            <person name="Krizsan K."/>
            <person name="Kiss B."/>
            <person name="Hess J."/>
            <person name="Varga T."/>
            <person name="Slot J."/>
            <person name="Riley R."/>
            <person name="Boka B."/>
            <person name="Rigling D."/>
            <person name="Barry K."/>
            <person name="Lee J."/>
            <person name="Mihaltcheva S."/>
            <person name="LaButti K."/>
            <person name="Lipzen A."/>
            <person name="Waldron R."/>
            <person name="Moloney N.M."/>
            <person name="Sperisen C."/>
            <person name="Kredics L."/>
            <person name="Vagvoelgyi C."/>
            <person name="Patrignani A."/>
            <person name="Fitzpatrick D."/>
            <person name="Nagy I."/>
            <person name="Doyle S."/>
            <person name="Anderson J.B."/>
            <person name="Grigoriev I.V."/>
            <person name="Gueldener U."/>
            <person name="Muensterkoetter M."/>
            <person name="Nagy L.G."/>
        </authorList>
    </citation>
    <scope>NUCLEOTIDE SEQUENCE [LARGE SCALE GENOMIC DNA]</scope>
    <source>
        <strain evidence="2">C18/9</strain>
    </source>
</reference>
<sequence length="197" mass="22106">MAIIDVVVLEGNVALHGMTTDDVDRLPLRTRSFWPTWLPIAGTFTLHALHPCCSPPNPRIGRYPAVPSIQNEEMDWPIAVNARSNLQFALFTHNHQRSEIPRLFGWATFKISTESATPAKISGRNYPCPHCLEGQTSQVDKIYTEEWLPVCLTSYDAPASESRKICWLEHFLISLSKSSTLLVAHFMESNGPSLVYA</sequence>
<name>A0A284S166_ARMOS</name>
<protein>
    <submittedName>
        <fullName evidence="1">Uncharacterized protein</fullName>
    </submittedName>
</protein>
<dbReference type="AlphaFoldDB" id="A0A284S166"/>
<organism evidence="1 2">
    <name type="scientific">Armillaria ostoyae</name>
    <name type="common">Armillaria root rot fungus</name>
    <dbReference type="NCBI Taxonomy" id="47428"/>
    <lineage>
        <taxon>Eukaryota</taxon>
        <taxon>Fungi</taxon>
        <taxon>Dikarya</taxon>
        <taxon>Basidiomycota</taxon>
        <taxon>Agaricomycotina</taxon>
        <taxon>Agaricomycetes</taxon>
        <taxon>Agaricomycetidae</taxon>
        <taxon>Agaricales</taxon>
        <taxon>Marasmiineae</taxon>
        <taxon>Physalacriaceae</taxon>
        <taxon>Armillaria</taxon>
    </lineage>
</organism>
<dbReference type="EMBL" id="FUEG01000025">
    <property type="protein sequence ID" value="SJL14706.1"/>
    <property type="molecule type" value="Genomic_DNA"/>
</dbReference>
<keyword evidence="2" id="KW-1185">Reference proteome</keyword>